<dbReference type="HOGENOM" id="CLU_1973788_0_0_1"/>
<sequence>MIKVVKTEPARPVQSIGPGTGPMSGPSHAKNRSGREPDRKPVNRTETGKTTKNRRSNGFGWNVDYFVTTLKWGMTPIVVASKRCATSAFLTHRGYGLMPLQTFIMIDYGKGVLCEGEFLKIMFLLFC</sequence>
<proteinExistence type="predicted"/>
<dbReference type="EnsemblPlants" id="AES64902">
    <property type="protein sequence ID" value="AES64902"/>
    <property type="gene ID" value="MTR_2g032950"/>
</dbReference>
<gene>
    <name evidence="2" type="ordered locus">MTR_2g032950</name>
</gene>
<evidence type="ECO:0000313" key="4">
    <source>
        <dbReference type="Proteomes" id="UP000002051"/>
    </source>
</evidence>
<feature type="compositionally biased region" description="Basic and acidic residues" evidence="1">
    <location>
        <begin position="33"/>
        <end position="49"/>
    </location>
</feature>
<dbReference type="PaxDb" id="3880-AES64902"/>
<reference evidence="2 4" key="2">
    <citation type="journal article" date="2014" name="BMC Genomics">
        <title>An improved genome release (version Mt4.0) for the model legume Medicago truncatula.</title>
        <authorList>
            <person name="Tang H."/>
            <person name="Krishnakumar V."/>
            <person name="Bidwell S."/>
            <person name="Rosen B."/>
            <person name="Chan A."/>
            <person name="Zhou S."/>
            <person name="Gentzbittel L."/>
            <person name="Childs K.L."/>
            <person name="Yandell M."/>
            <person name="Gundlach H."/>
            <person name="Mayer K.F."/>
            <person name="Schwartz D.C."/>
            <person name="Town C.D."/>
        </authorList>
    </citation>
    <scope>GENOME REANNOTATION</scope>
    <source>
        <strain evidence="3 4">cv. Jemalong A17</strain>
    </source>
</reference>
<reference evidence="2 4" key="1">
    <citation type="journal article" date="2011" name="Nature">
        <title>The Medicago genome provides insight into the evolution of rhizobial symbioses.</title>
        <authorList>
            <person name="Young N.D."/>
            <person name="Debelle F."/>
            <person name="Oldroyd G.E."/>
            <person name="Geurts R."/>
            <person name="Cannon S.B."/>
            <person name="Udvardi M.K."/>
            <person name="Benedito V.A."/>
            <person name="Mayer K.F."/>
            <person name="Gouzy J."/>
            <person name="Schoof H."/>
            <person name="Van de Peer Y."/>
            <person name="Proost S."/>
            <person name="Cook D.R."/>
            <person name="Meyers B.C."/>
            <person name="Spannagl M."/>
            <person name="Cheung F."/>
            <person name="De Mita S."/>
            <person name="Krishnakumar V."/>
            <person name="Gundlach H."/>
            <person name="Zhou S."/>
            <person name="Mudge J."/>
            <person name="Bharti A.K."/>
            <person name="Murray J.D."/>
            <person name="Naoumkina M.A."/>
            <person name="Rosen B."/>
            <person name="Silverstein K.A."/>
            <person name="Tang H."/>
            <person name="Rombauts S."/>
            <person name="Zhao P.X."/>
            <person name="Zhou P."/>
            <person name="Barbe V."/>
            <person name="Bardou P."/>
            <person name="Bechner M."/>
            <person name="Bellec A."/>
            <person name="Berger A."/>
            <person name="Berges H."/>
            <person name="Bidwell S."/>
            <person name="Bisseling T."/>
            <person name="Choisne N."/>
            <person name="Couloux A."/>
            <person name="Denny R."/>
            <person name="Deshpande S."/>
            <person name="Dai X."/>
            <person name="Doyle J.J."/>
            <person name="Dudez A.M."/>
            <person name="Farmer A.D."/>
            <person name="Fouteau S."/>
            <person name="Franken C."/>
            <person name="Gibelin C."/>
            <person name="Gish J."/>
            <person name="Goldstein S."/>
            <person name="Gonzalez A.J."/>
            <person name="Green P.J."/>
            <person name="Hallab A."/>
            <person name="Hartog M."/>
            <person name="Hua A."/>
            <person name="Humphray S.J."/>
            <person name="Jeong D.H."/>
            <person name="Jing Y."/>
            <person name="Jocker A."/>
            <person name="Kenton S.M."/>
            <person name="Kim D.J."/>
            <person name="Klee K."/>
            <person name="Lai H."/>
            <person name="Lang C."/>
            <person name="Lin S."/>
            <person name="Macmil S.L."/>
            <person name="Magdelenat G."/>
            <person name="Matthews L."/>
            <person name="McCorrison J."/>
            <person name="Monaghan E.L."/>
            <person name="Mun J.H."/>
            <person name="Najar F.Z."/>
            <person name="Nicholson C."/>
            <person name="Noirot C."/>
            <person name="O'Bleness M."/>
            <person name="Paule C.R."/>
            <person name="Poulain J."/>
            <person name="Prion F."/>
            <person name="Qin B."/>
            <person name="Qu C."/>
            <person name="Retzel E.F."/>
            <person name="Riddle C."/>
            <person name="Sallet E."/>
            <person name="Samain S."/>
            <person name="Samson N."/>
            <person name="Sanders I."/>
            <person name="Saurat O."/>
            <person name="Scarpelli C."/>
            <person name="Schiex T."/>
            <person name="Segurens B."/>
            <person name="Severin A.J."/>
            <person name="Sherrier D.J."/>
            <person name="Shi R."/>
            <person name="Sims S."/>
            <person name="Singer S.R."/>
            <person name="Sinharoy S."/>
            <person name="Sterck L."/>
            <person name="Viollet A."/>
            <person name="Wang B.B."/>
            <person name="Wang K."/>
            <person name="Wang M."/>
            <person name="Wang X."/>
            <person name="Warfsmann J."/>
            <person name="Weissenbach J."/>
            <person name="White D.D."/>
            <person name="White J.D."/>
            <person name="Wiley G.B."/>
            <person name="Wincker P."/>
            <person name="Xing Y."/>
            <person name="Yang L."/>
            <person name="Yao Z."/>
            <person name="Ying F."/>
            <person name="Zhai J."/>
            <person name="Zhou L."/>
            <person name="Zuber A."/>
            <person name="Denarie J."/>
            <person name="Dixon R.A."/>
            <person name="May G.D."/>
            <person name="Schwartz D.C."/>
            <person name="Rogers J."/>
            <person name="Quetier F."/>
            <person name="Town C.D."/>
            <person name="Roe B.A."/>
        </authorList>
    </citation>
    <scope>NUCLEOTIDE SEQUENCE [LARGE SCALE GENOMIC DNA]</scope>
    <source>
        <strain evidence="2">A17</strain>
        <strain evidence="3 4">cv. Jemalong A17</strain>
    </source>
</reference>
<protein>
    <submittedName>
        <fullName evidence="2 3">Uncharacterized protein</fullName>
    </submittedName>
</protein>
<reference evidence="3" key="3">
    <citation type="submission" date="2015-04" db="UniProtKB">
        <authorList>
            <consortium name="EnsemblPlants"/>
        </authorList>
    </citation>
    <scope>IDENTIFICATION</scope>
    <source>
        <strain evidence="3">cv. Jemalong A17</strain>
    </source>
</reference>
<organism evidence="2 4">
    <name type="scientific">Medicago truncatula</name>
    <name type="common">Barrel medic</name>
    <name type="synonym">Medicago tribuloides</name>
    <dbReference type="NCBI Taxonomy" id="3880"/>
    <lineage>
        <taxon>Eukaryota</taxon>
        <taxon>Viridiplantae</taxon>
        <taxon>Streptophyta</taxon>
        <taxon>Embryophyta</taxon>
        <taxon>Tracheophyta</taxon>
        <taxon>Spermatophyta</taxon>
        <taxon>Magnoliopsida</taxon>
        <taxon>eudicotyledons</taxon>
        <taxon>Gunneridae</taxon>
        <taxon>Pentapetalae</taxon>
        <taxon>rosids</taxon>
        <taxon>fabids</taxon>
        <taxon>Fabales</taxon>
        <taxon>Fabaceae</taxon>
        <taxon>Papilionoideae</taxon>
        <taxon>50 kb inversion clade</taxon>
        <taxon>NPAAA clade</taxon>
        <taxon>Hologalegina</taxon>
        <taxon>IRL clade</taxon>
        <taxon>Trifolieae</taxon>
        <taxon>Medicago</taxon>
    </lineage>
</organism>
<evidence type="ECO:0000313" key="2">
    <source>
        <dbReference type="EMBL" id="AES64902.1"/>
    </source>
</evidence>
<dbReference type="Proteomes" id="UP000002051">
    <property type="component" value="Chromosome 2"/>
</dbReference>
<accession>G7IL17</accession>
<dbReference type="AlphaFoldDB" id="G7IL17"/>
<evidence type="ECO:0000256" key="1">
    <source>
        <dbReference type="SAM" id="MobiDB-lite"/>
    </source>
</evidence>
<evidence type="ECO:0000313" key="3">
    <source>
        <dbReference type="EnsemblPlants" id="AES64902"/>
    </source>
</evidence>
<feature type="region of interest" description="Disordered" evidence="1">
    <location>
        <begin position="1"/>
        <end position="59"/>
    </location>
</feature>
<dbReference type="EMBL" id="CM001218">
    <property type="protein sequence ID" value="AES64902.1"/>
    <property type="molecule type" value="Genomic_DNA"/>
</dbReference>
<keyword evidence="4" id="KW-1185">Reference proteome</keyword>
<name>G7IL17_MEDTR</name>